<dbReference type="PANTHER" id="PTHR13871:SF96">
    <property type="entry name" value="THIOREDOXIN DOMAIN-CONTAINING PROTEIN"/>
    <property type="match status" value="1"/>
</dbReference>
<dbReference type="PANTHER" id="PTHR13871">
    <property type="entry name" value="THIOREDOXIN"/>
    <property type="match status" value="1"/>
</dbReference>
<dbReference type="EMBL" id="OX459119">
    <property type="protein sequence ID" value="CAI9092921.1"/>
    <property type="molecule type" value="Genomic_DNA"/>
</dbReference>
<evidence type="ECO:0000256" key="7">
    <source>
        <dbReference type="ARBA" id="ARBA00047804"/>
    </source>
</evidence>
<dbReference type="InterPro" id="IPR004146">
    <property type="entry name" value="DC1"/>
</dbReference>
<dbReference type="InterPro" id="IPR052259">
    <property type="entry name" value="Nucleoredoxin-like"/>
</dbReference>
<evidence type="ECO:0000259" key="8">
    <source>
        <dbReference type="PROSITE" id="PS51352"/>
    </source>
</evidence>
<dbReference type="Gene3D" id="3.40.30.10">
    <property type="entry name" value="Glutaredoxin"/>
    <property type="match status" value="3"/>
</dbReference>
<accession>A0AAV1CBD2</accession>
<dbReference type="PROSITE" id="PS00194">
    <property type="entry name" value="THIOREDOXIN_1"/>
    <property type="match status" value="1"/>
</dbReference>
<dbReference type="PROSITE" id="PS51352">
    <property type="entry name" value="THIOREDOXIN_2"/>
    <property type="match status" value="2"/>
</dbReference>
<dbReference type="SUPFAM" id="SSF57889">
    <property type="entry name" value="Cysteine-rich domain"/>
    <property type="match status" value="1"/>
</dbReference>
<comment type="catalytic activity">
    <reaction evidence="7">
        <text>[protein]-dithiol + NADP(+) = [protein]-disulfide + NADPH + H(+)</text>
        <dbReference type="Rhea" id="RHEA:18753"/>
        <dbReference type="Rhea" id="RHEA-COMP:10593"/>
        <dbReference type="Rhea" id="RHEA-COMP:10594"/>
        <dbReference type="ChEBI" id="CHEBI:15378"/>
        <dbReference type="ChEBI" id="CHEBI:29950"/>
        <dbReference type="ChEBI" id="CHEBI:50058"/>
        <dbReference type="ChEBI" id="CHEBI:57783"/>
        <dbReference type="ChEBI" id="CHEBI:58349"/>
        <dbReference type="EC" id="1.8.1.8"/>
    </reaction>
</comment>
<dbReference type="EC" id="1.8.1.8" evidence="1"/>
<name>A0AAV1CBD2_OLDCO</name>
<evidence type="ECO:0000256" key="3">
    <source>
        <dbReference type="ARBA" id="ARBA00023002"/>
    </source>
</evidence>
<dbReference type="Proteomes" id="UP001161247">
    <property type="component" value="Chromosome 2"/>
</dbReference>
<dbReference type="InterPro" id="IPR045870">
    <property type="entry name" value="TryX_NRX_thioredoxin_dom"/>
</dbReference>
<keyword evidence="4" id="KW-0520">NAD</keyword>
<evidence type="ECO:0000256" key="2">
    <source>
        <dbReference type="ARBA" id="ARBA00022737"/>
    </source>
</evidence>
<dbReference type="SUPFAM" id="SSF52833">
    <property type="entry name" value="Thioredoxin-like"/>
    <property type="match status" value="3"/>
</dbReference>
<evidence type="ECO:0000313" key="9">
    <source>
        <dbReference type="EMBL" id="CAI9092921.1"/>
    </source>
</evidence>
<dbReference type="InterPro" id="IPR046349">
    <property type="entry name" value="C1-like_sf"/>
</dbReference>
<dbReference type="InterPro" id="IPR013766">
    <property type="entry name" value="Thioredoxin_domain"/>
</dbReference>
<evidence type="ECO:0000256" key="6">
    <source>
        <dbReference type="ARBA" id="ARBA00047388"/>
    </source>
</evidence>
<reference evidence="9" key="1">
    <citation type="submission" date="2023-03" db="EMBL/GenBank/DDBJ databases">
        <authorList>
            <person name="Julca I."/>
        </authorList>
    </citation>
    <scope>NUCLEOTIDE SEQUENCE</scope>
</reference>
<evidence type="ECO:0000256" key="1">
    <source>
        <dbReference type="ARBA" id="ARBA00012612"/>
    </source>
</evidence>
<feature type="domain" description="Thioredoxin" evidence="8">
    <location>
        <begin position="17"/>
        <end position="163"/>
    </location>
</feature>
<sequence length="565" mass="64638">MATMTNDEKTSSHDLNSLLGSDERDFLIRQNNDQVKISSLIGKTVGIYFSAAWCGPCRRFTPKLVQAYQELSEKSDFEVVFISFDKDEEAFSGYFGKMPWLALPFSDLGTRKRLERLFKLRVIPFLVILGKDGVSNDAGVEIISDYGAEGYPFTSERLDQLKEETEKTKREQSLMSLLVNVPRDYLLSNDANKVPVNELEGKTVGLYFSENSHKGCLEFTKVLIEVYKKLRDRGENFEVVLVSLDEEEQDFRANFGTMPWLSLPFKDQNCEKLSRYFQIRDLPALVVMGPDGKTQHPNAVESIEEHGDEAYPFMPEECAKLGKAKAESQTLESILVHEDKDFVIAKDGSKVKVTELVGKTILLYFSAEWCPPCRDFLPKFISVYEEIKAKDDAFEVIYISSDRNQLSFDDYFYAMPWLALPFNDERKAFLHRSFRIKGIPAVVAIGPDGRTVNTHVRQLIQAYGAEAYPFNTDRVKQLEEKVEEMAKGWPKKVKHELDHKHNLILTRRSGYKCDGCQDMGYGWSYSCDDCNLDLHPKCALKKEIWKPEKHSKDGYVCDGDVCRKA</sequence>
<evidence type="ECO:0000256" key="5">
    <source>
        <dbReference type="ARBA" id="ARBA00025782"/>
    </source>
</evidence>
<dbReference type="InterPro" id="IPR036249">
    <property type="entry name" value="Thioredoxin-like_sf"/>
</dbReference>
<keyword evidence="3" id="KW-0560">Oxidoreductase</keyword>
<dbReference type="CDD" id="cd03009">
    <property type="entry name" value="TryX_like_TryX_NRX"/>
    <property type="match status" value="2"/>
</dbReference>
<dbReference type="GO" id="GO:0004791">
    <property type="term" value="F:thioredoxin-disulfide reductase (NADPH) activity"/>
    <property type="evidence" value="ECO:0007669"/>
    <property type="project" value="InterPro"/>
</dbReference>
<comment type="similarity">
    <text evidence="5">Belongs to the nucleoredoxin family.</text>
</comment>
<comment type="catalytic activity">
    <reaction evidence="6">
        <text>[protein]-dithiol + NAD(+) = [protein]-disulfide + NADH + H(+)</text>
        <dbReference type="Rhea" id="RHEA:18749"/>
        <dbReference type="Rhea" id="RHEA-COMP:10593"/>
        <dbReference type="Rhea" id="RHEA-COMP:10594"/>
        <dbReference type="ChEBI" id="CHEBI:15378"/>
        <dbReference type="ChEBI" id="CHEBI:29950"/>
        <dbReference type="ChEBI" id="CHEBI:50058"/>
        <dbReference type="ChEBI" id="CHEBI:57540"/>
        <dbReference type="ChEBI" id="CHEBI:57945"/>
        <dbReference type="EC" id="1.8.1.8"/>
    </reaction>
</comment>
<evidence type="ECO:0000256" key="4">
    <source>
        <dbReference type="ARBA" id="ARBA00023027"/>
    </source>
</evidence>
<dbReference type="InterPro" id="IPR012336">
    <property type="entry name" value="Thioredoxin-like_fold"/>
</dbReference>
<evidence type="ECO:0000313" key="10">
    <source>
        <dbReference type="Proteomes" id="UP001161247"/>
    </source>
</evidence>
<feature type="domain" description="Thioredoxin" evidence="8">
    <location>
        <begin position="320"/>
        <end position="487"/>
    </location>
</feature>
<keyword evidence="2" id="KW-0677">Repeat</keyword>
<protein>
    <recommendedName>
        <fullName evidence="1">protein-disulfide reductase</fullName>
        <ecNumber evidence="1">1.8.1.8</ecNumber>
    </recommendedName>
</protein>
<proteinExistence type="inferred from homology"/>
<dbReference type="Pfam" id="PF13905">
    <property type="entry name" value="Thioredoxin_8"/>
    <property type="match status" value="3"/>
</dbReference>
<dbReference type="Pfam" id="PF03107">
    <property type="entry name" value="C1_2"/>
    <property type="match status" value="1"/>
</dbReference>
<dbReference type="InterPro" id="IPR017937">
    <property type="entry name" value="Thioredoxin_CS"/>
</dbReference>
<keyword evidence="10" id="KW-1185">Reference proteome</keyword>
<dbReference type="AlphaFoldDB" id="A0AAV1CBD2"/>
<organism evidence="9 10">
    <name type="scientific">Oldenlandia corymbosa var. corymbosa</name>
    <dbReference type="NCBI Taxonomy" id="529605"/>
    <lineage>
        <taxon>Eukaryota</taxon>
        <taxon>Viridiplantae</taxon>
        <taxon>Streptophyta</taxon>
        <taxon>Embryophyta</taxon>
        <taxon>Tracheophyta</taxon>
        <taxon>Spermatophyta</taxon>
        <taxon>Magnoliopsida</taxon>
        <taxon>eudicotyledons</taxon>
        <taxon>Gunneridae</taxon>
        <taxon>Pentapetalae</taxon>
        <taxon>asterids</taxon>
        <taxon>lamiids</taxon>
        <taxon>Gentianales</taxon>
        <taxon>Rubiaceae</taxon>
        <taxon>Rubioideae</taxon>
        <taxon>Spermacoceae</taxon>
        <taxon>Hedyotis-Oldenlandia complex</taxon>
        <taxon>Oldenlandia</taxon>
    </lineage>
</organism>
<gene>
    <name evidence="9" type="ORF">OLC1_LOCUS4472</name>
</gene>